<gene>
    <name evidence="3" type="ORF">PINE0816_LOCUS3224</name>
</gene>
<name>A0A7S0BYC6_9STRA</name>
<accession>A0A7S0BYC6</accession>
<dbReference type="AlphaFoldDB" id="A0A7S0BYC6"/>
<dbReference type="InterPro" id="IPR014743">
    <property type="entry name" value="Cl-channel_core"/>
</dbReference>
<keyword evidence="2" id="KW-0472">Membrane</keyword>
<sequence length="157" mass="16500">MVNSLVMGICLGFGLVGGQIMPMIFTGSLLGLSIPHYLPFIPKALALPCCAMGIATSFVPTPFSFILVIVLASGIPTNYGAAMFTTTLVSYTLLAGTGVLTAIVEKKEQILQFFGLGQVKSGSDCCAETTTHDLSGSSDEDSQGRKNDHYLNISNIS</sequence>
<evidence type="ECO:0000256" key="1">
    <source>
        <dbReference type="SAM" id="MobiDB-lite"/>
    </source>
</evidence>
<evidence type="ECO:0000256" key="2">
    <source>
        <dbReference type="SAM" id="Phobius"/>
    </source>
</evidence>
<proteinExistence type="predicted"/>
<evidence type="ECO:0000313" key="3">
    <source>
        <dbReference type="EMBL" id="CAD8407107.1"/>
    </source>
</evidence>
<feature type="transmembrane region" description="Helical" evidence="2">
    <location>
        <begin position="81"/>
        <end position="104"/>
    </location>
</feature>
<feature type="transmembrane region" description="Helical" evidence="2">
    <location>
        <begin position="6"/>
        <end position="32"/>
    </location>
</feature>
<dbReference type="EMBL" id="HBEL01006720">
    <property type="protein sequence ID" value="CAD8407107.1"/>
    <property type="molecule type" value="Transcribed_RNA"/>
</dbReference>
<keyword evidence="2" id="KW-0812">Transmembrane</keyword>
<organism evidence="3">
    <name type="scientific">Proboscia inermis</name>
    <dbReference type="NCBI Taxonomy" id="420281"/>
    <lineage>
        <taxon>Eukaryota</taxon>
        <taxon>Sar</taxon>
        <taxon>Stramenopiles</taxon>
        <taxon>Ochrophyta</taxon>
        <taxon>Bacillariophyta</taxon>
        <taxon>Coscinodiscophyceae</taxon>
        <taxon>Rhizosoleniophycidae</taxon>
        <taxon>Rhizosoleniales</taxon>
        <taxon>Rhizosoleniaceae</taxon>
        <taxon>Proboscia</taxon>
    </lineage>
</organism>
<reference evidence="3" key="1">
    <citation type="submission" date="2021-01" db="EMBL/GenBank/DDBJ databases">
        <authorList>
            <person name="Corre E."/>
            <person name="Pelletier E."/>
            <person name="Niang G."/>
            <person name="Scheremetjew M."/>
            <person name="Finn R."/>
            <person name="Kale V."/>
            <person name="Holt S."/>
            <person name="Cochrane G."/>
            <person name="Meng A."/>
            <person name="Brown T."/>
            <person name="Cohen L."/>
        </authorList>
    </citation>
    <scope>NUCLEOTIDE SEQUENCE</scope>
    <source>
        <strain evidence="3">CCAP1064/1</strain>
    </source>
</reference>
<feature type="transmembrane region" description="Helical" evidence="2">
    <location>
        <begin position="44"/>
        <end position="75"/>
    </location>
</feature>
<dbReference type="SUPFAM" id="SSF81340">
    <property type="entry name" value="Clc chloride channel"/>
    <property type="match status" value="1"/>
</dbReference>
<keyword evidence="2" id="KW-1133">Transmembrane helix</keyword>
<feature type="region of interest" description="Disordered" evidence="1">
    <location>
        <begin position="132"/>
        <end position="157"/>
    </location>
</feature>
<protein>
    <submittedName>
        <fullName evidence="3">Uncharacterized protein</fullName>
    </submittedName>
</protein>